<accession>K1TSJ2</accession>
<comment type="caution">
    <text evidence="1">The sequence shown here is derived from an EMBL/GenBank/DDBJ whole genome shotgun (WGS) entry which is preliminary data.</text>
</comment>
<gene>
    <name evidence="1" type="ORF">OBE_02734</name>
</gene>
<sequence length="42" mass="4666">MIVCAATNNAGKLKELRRILTRCGHEVKSLRELGVTLDPEET</sequence>
<dbReference type="Gene3D" id="3.90.950.10">
    <property type="match status" value="1"/>
</dbReference>
<evidence type="ECO:0000313" key="1">
    <source>
        <dbReference type="EMBL" id="EKC72758.1"/>
    </source>
</evidence>
<dbReference type="SUPFAM" id="SSF52972">
    <property type="entry name" value="ITPase-like"/>
    <property type="match status" value="1"/>
</dbReference>
<dbReference type="InterPro" id="IPR029001">
    <property type="entry name" value="ITPase-like_fam"/>
</dbReference>
<feature type="non-terminal residue" evidence="1">
    <location>
        <position position="42"/>
    </location>
</feature>
<proteinExistence type="predicted"/>
<dbReference type="Pfam" id="PF01725">
    <property type="entry name" value="Ham1p_like"/>
    <property type="match status" value="1"/>
</dbReference>
<protein>
    <submittedName>
        <fullName evidence="1">Non-canonical purine NTP pyrophosphatase, RdgB/HAM1 family</fullName>
    </submittedName>
</protein>
<dbReference type="AlphaFoldDB" id="K1TSJ2"/>
<name>K1TSJ2_9ZZZZ</name>
<dbReference type="EMBL" id="AJWZ01001791">
    <property type="protein sequence ID" value="EKC72758.1"/>
    <property type="molecule type" value="Genomic_DNA"/>
</dbReference>
<dbReference type="InterPro" id="IPR002637">
    <property type="entry name" value="RdgB/HAM1"/>
</dbReference>
<reference evidence="1" key="1">
    <citation type="journal article" date="2013" name="Environ. Microbiol.">
        <title>Microbiota from the distal guts of lean and obese adolescents exhibit partial functional redundancy besides clear differences in community structure.</title>
        <authorList>
            <person name="Ferrer M."/>
            <person name="Ruiz A."/>
            <person name="Lanza F."/>
            <person name="Haange S.B."/>
            <person name="Oberbach A."/>
            <person name="Till H."/>
            <person name="Bargiela R."/>
            <person name="Campoy C."/>
            <person name="Segura M.T."/>
            <person name="Richter M."/>
            <person name="von Bergen M."/>
            <person name="Seifert J."/>
            <person name="Suarez A."/>
        </authorList>
    </citation>
    <scope>NUCLEOTIDE SEQUENCE</scope>
</reference>
<dbReference type="GO" id="GO:0009143">
    <property type="term" value="P:nucleoside triphosphate catabolic process"/>
    <property type="evidence" value="ECO:0007669"/>
    <property type="project" value="InterPro"/>
</dbReference>
<organism evidence="1">
    <name type="scientific">human gut metagenome</name>
    <dbReference type="NCBI Taxonomy" id="408170"/>
    <lineage>
        <taxon>unclassified sequences</taxon>
        <taxon>metagenomes</taxon>
        <taxon>organismal metagenomes</taxon>
    </lineage>
</organism>
<dbReference type="GO" id="GO:0047429">
    <property type="term" value="F:nucleoside triphosphate diphosphatase activity"/>
    <property type="evidence" value="ECO:0007669"/>
    <property type="project" value="InterPro"/>
</dbReference>